<keyword evidence="2" id="KW-1185">Reference proteome</keyword>
<accession>A0A1X9MJK1</accession>
<evidence type="ECO:0000313" key="2">
    <source>
        <dbReference type="Proteomes" id="UP000193006"/>
    </source>
</evidence>
<dbReference type="RefSeq" id="WP_066149617.1">
    <property type="nucleotide sequence ID" value="NZ_CP020814.1"/>
</dbReference>
<sequence>MRLTKTLYIVTEENGQVIDYDPFGRPIYGDPETIKSPFKGEVEPYSNTLAERTYGVFVEVTNRVFCKPNEDLKILSDIEYLEESYKVTEIMKYDKHYEVLIRKGAN</sequence>
<gene>
    <name evidence="1" type="ORF">BkAM31D_13525</name>
</gene>
<name>A0A1X9MJK1_9BACI</name>
<dbReference type="KEGG" id="bkw:BkAM31D_13525"/>
<dbReference type="AlphaFoldDB" id="A0A1X9MJK1"/>
<proteinExistence type="predicted"/>
<evidence type="ECO:0008006" key="3">
    <source>
        <dbReference type="Google" id="ProtNLM"/>
    </source>
</evidence>
<dbReference type="Proteomes" id="UP000193006">
    <property type="component" value="Chromosome"/>
</dbReference>
<protein>
    <recommendedName>
        <fullName evidence="3">Phage protein</fullName>
    </recommendedName>
</protein>
<evidence type="ECO:0000313" key="1">
    <source>
        <dbReference type="EMBL" id="ARK30772.1"/>
    </source>
</evidence>
<reference evidence="1 2" key="1">
    <citation type="submission" date="2017-04" db="EMBL/GenBank/DDBJ databases">
        <title>Bacillus krulwichiae AM31D Genome sequencing and assembly.</title>
        <authorList>
            <person name="Krulwich T.A."/>
            <person name="Anastor L."/>
            <person name="Ehrlich R."/>
            <person name="Ehrlich G.D."/>
            <person name="Janto B."/>
        </authorList>
    </citation>
    <scope>NUCLEOTIDE SEQUENCE [LARGE SCALE GENOMIC DNA]</scope>
    <source>
        <strain evidence="1 2">AM31D</strain>
    </source>
</reference>
<organism evidence="1 2">
    <name type="scientific">Halalkalibacter krulwichiae</name>
    <dbReference type="NCBI Taxonomy" id="199441"/>
    <lineage>
        <taxon>Bacteria</taxon>
        <taxon>Bacillati</taxon>
        <taxon>Bacillota</taxon>
        <taxon>Bacilli</taxon>
        <taxon>Bacillales</taxon>
        <taxon>Bacillaceae</taxon>
        <taxon>Halalkalibacter</taxon>
    </lineage>
</organism>
<dbReference type="EMBL" id="CP020814">
    <property type="protein sequence ID" value="ARK30772.1"/>
    <property type="molecule type" value="Genomic_DNA"/>
</dbReference>
<dbReference type="STRING" id="199441.BkAM31D_13525"/>